<proteinExistence type="predicted"/>
<comment type="caution">
    <text evidence="2">The sequence shown here is derived from an EMBL/GenBank/DDBJ whole genome shotgun (WGS) entry which is preliminary data.</text>
</comment>
<protein>
    <submittedName>
        <fullName evidence="2">Uncharacterized protein</fullName>
    </submittedName>
</protein>
<evidence type="ECO:0000313" key="2">
    <source>
        <dbReference type="EMBL" id="KAK3249810.1"/>
    </source>
</evidence>
<organism evidence="2 3">
    <name type="scientific">Cymbomonas tetramitiformis</name>
    <dbReference type="NCBI Taxonomy" id="36881"/>
    <lineage>
        <taxon>Eukaryota</taxon>
        <taxon>Viridiplantae</taxon>
        <taxon>Chlorophyta</taxon>
        <taxon>Pyramimonadophyceae</taxon>
        <taxon>Pyramimonadales</taxon>
        <taxon>Pyramimonadaceae</taxon>
        <taxon>Cymbomonas</taxon>
    </lineage>
</organism>
<gene>
    <name evidence="2" type="ORF">CYMTET_40780</name>
</gene>
<reference evidence="2 3" key="1">
    <citation type="journal article" date="2015" name="Genome Biol. Evol.">
        <title>Comparative Genomics of a Bacterivorous Green Alga Reveals Evolutionary Causalities and Consequences of Phago-Mixotrophic Mode of Nutrition.</title>
        <authorList>
            <person name="Burns J.A."/>
            <person name="Paasch A."/>
            <person name="Narechania A."/>
            <person name="Kim E."/>
        </authorList>
    </citation>
    <scope>NUCLEOTIDE SEQUENCE [LARGE SCALE GENOMIC DNA]</scope>
    <source>
        <strain evidence="2 3">PLY_AMNH</strain>
    </source>
</reference>
<keyword evidence="3" id="KW-1185">Reference proteome</keyword>
<dbReference type="AlphaFoldDB" id="A0AAE0C9F2"/>
<evidence type="ECO:0000256" key="1">
    <source>
        <dbReference type="SAM" id="MobiDB-lite"/>
    </source>
</evidence>
<feature type="compositionally biased region" description="Low complexity" evidence="1">
    <location>
        <begin position="527"/>
        <end position="538"/>
    </location>
</feature>
<name>A0AAE0C9F2_9CHLO</name>
<sequence length="545" mass="60508">MGFNVHSDNHTSFLVSVRARIILLTLFVGLQFSWCQDMRNLASTSSPSTPPTTSFSPTTAPITQDQVNAQINSVLLDYTVKLANAFQSCTAACTAVGAQCVQSTFRSLLAALNPQDQTYKTLFSTAGETCGGLSYQYNGEDHPVWVQNDLCYVPSDATNAQLTCDGSPTVHSSGNDKRRLCFCTHLTTGAPTQAPNAVCWSQGAVSDLNTSSSRLEYQHNSFLDRLNAEFTLTASATPTSAEYPNSLLPVLFTRNPVTGDTKGLSLGSGTSDQYMTLRMGNSTHFISHNFGYQTTIQTGTLLWFQLTCGFQQGSAGERWRHIQPRWRVVRRLLGMALRGRSRLSFCLSPRDIHSHYDCNPHNYTPSNRSAQYRAPHNKLSNRSNHLSDNLNPFCISNDNLTHILAFHSCPHRPAKYGVAHRKPNHGLSHIRNAHQQPKFLHPYYDSHHAGTHLTNSDCPTHSISFYQLTHSVANNQYANHLGSFHELPLSATNAEPFRSSYCFPDYTVTNNATHNCPDYSLPHRPASSSPSTTPFSTTLLHHRRR</sequence>
<dbReference type="Proteomes" id="UP001190700">
    <property type="component" value="Unassembled WGS sequence"/>
</dbReference>
<dbReference type="EMBL" id="LGRX02027115">
    <property type="protein sequence ID" value="KAK3249810.1"/>
    <property type="molecule type" value="Genomic_DNA"/>
</dbReference>
<feature type="region of interest" description="Disordered" evidence="1">
    <location>
        <begin position="521"/>
        <end position="545"/>
    </location>
</feature>
<evidence type="ECO:0000313" key="3">
    <source>
        <dbReference type="Proteomes" id="UP001190700"/>
    </source>
</evidence>
<accession>A0AAE0C9F2</accession>